<evidence type="ECO:0000256" key="1">
    <source>
        <dbReference type="SAM" id="MobiDB-lite"/>
    </source>
</evidence>
<dbReference type="EMBL" id="APPK01000045">
    <property type="protein sequence ID" value="ENV20900.1"/>
    <property type="molecule type" value="Genomic_DNA"/>
</dbReference>
<evidence type="ECO:0000313" key="2">
    <source>
        <dbReference type="EMBL" id="ENV20900.1"/>
    </source>
</evidence>
<evidence type="ECO:0008006" key="4">
    <source>
        <dbReference type="Google" id="ProtNLM"/>
    </source>
</evidence>
<dbReference type="AlphaFoldDB" id="N8YNR0"/>
<name>N8YNR0_ACIBZ</name>
<comment type="caution">
    <text evidence="2">The sequence shown here is derived from an EMBL/GenBank/DDBJ whole genome shotgun (WGS) entry which is preliminary data.</text>
</comment>
<dbReference type="RefSeq" id="WP_004831579.1">
    <property type="nucleotide sequence ID" value="NZ_KB849468.1"/>
</dbReference>
<dbReference type="PROSITE" id="PS51257">
    <property type="entry name" value="PROKAR_LIPOPROTEIN"/>
    <property type="match status" value="1"/>
</dbReference>
<organism evidence="2 3">
    <name type="scientific">Acinetobacter bereziniae NIPH 3</name>
    <dbReference type="NCBI Taxonomy" id="1217651"/>
    <lineage>
        <taxon>Bacteria</taxon>
        <taxon>Pseudomonadati</taxon>
        <taxon>Pseudomonadota</taxon>
        <taxon>Gammaproteobacteria</taxon>
        <taxon>Moraxellales</taxon>
        <taxon>Moraxellaceae</taxon>
        <taxon>Acinetobacter</taxon>
    </lineage>
</organism>
<protein>
    <recommendedName>
        <fullName evidence="4">Lipoprotein</fullName>
    </recommendedName>
</protein>
<dbReference type="Proteomes" id="UP000013270">
    <property type="component" value="Unassembled WGS sequence"/>
</dbReference>
<feature type="region of interest" description="Disordered" evidence="1">
    <location>
        <begin position="29"/>
        <end position="51"/>
    </location>
</feature>
<proteinExistence type="predicted"/>
<evidence type="ECO:0000313" key="3">
    <source>
        <dbReference type="Proteomes" id="UP000013270"/>
    </source>
</evidence>
<dbReference type="PATRIC" id="fig|1217651.3.peg.2993"/>
<feature type="compositionally biased region" description="Basic and acidic residues" evidence="1">
    <location>
        <begin position="37"/>
        <end position="51"/>
    </location>
</feature>
<sequence>MFKTAALLGTGIAIGCYYQSHKNGADKTKTKNLIKTSKNDKNDEKDIQPQS</sequence>
<gene>
    <name evidence="2" type="ORF">F963_03031</name>
</gene>
<reference evidence="2 3" key="1">
    <citation type="submission" date="2013-02" db="EMBL/GenBank/DDBJ databases">
        <title>The Genome Sequence of Acinetobacter bereziniae NIPH 3.</title>
        <authorList>
            <consortium name="The Broad Institute Genome Sequencing Platform"/>
            <consortium name="The Broad Institute Genome Sequencing Center for Infectious Disease"/>
            <person name="Cerqueira G."/>
            <person name="Feldgarden M."/>
            <person name="Courvalin P."/>
            <person name="Perichon B."/>
            <person name="Grillot-Courvalin C."/>
            <person name="Clermont D."/>
            <person name="Rocha E."/>
            <person name="Yoon E.-J."/>
            <person name="Nemec A."/>
            <person name="Walker B."/>
            <person name="Young S.K."/>
            <person name="Zeng Q."/>
            <person name="Gargeya S."/>
            <person name="Fitzgerald M."/>
            <person name="Haas B."/>
            <person name="Abouelleil A."/>
            <person name="Alvarado L."/>
            <person name="Arachchi H.M."/>
            <person name="Berlin A.M."/>
            <person name="Chapman S.B."/>
            <person name="Dewar J."/>
            <person name="Goldberg J."/>
            <person name="Griggs A."/>
            <person name="Gujja S."/>
            <person name="Hansen M."/>
            <person name="Howarth C."/>
            <person name="Imamovic A."/>
            <person name="Larimer J."/>
            <person name="McCowan C."/>
            <person name="Murphy C."/>
            <person name="Neiman D."/>
            <person name="Pearson M."/>
            <person name="Priest M."/>
            <person name="Roberts A."/>
            <person name="Saif S."/>
            <person name="Shea T."/>
            <person name="Sisk P."/>
            <person name="Sykes S."/>
            <person name="Wortman J."/>
            <person name="Nusbaum C."/>
            <person name="Birren B."/>
        </authorList>
    </citation>
    <scope>NUCLEOTIDE SEQUENCE [LARGE SCALE GENOMIC DNA]</scope>
    <source>
        <strain evidence="2 3">NIPH 3</strain>
    </source>
</reference>
<accession>N8YNR0</accession>
<dbReference type="HOGENOM" id="CLU_214698_0_0_6"/>